<accession>A0A2Z2U7T9</accession>
<organism evidence="1 2">
    <name type="scientific">Ralstonia phage RPSC1</name>
    <dbReference type="NCBI Taxonomy" id="2041351"/>
    <lineage>
        <taxon>Viruses</taxon>
        <taxon>Duplodnaviria</taxon>
        <taxon>Heunggongvirae</taxon>
        <taxon>Uroviricota</taxon>
        <taxon>Caudoviricetes</taxon>
        <taxon>Autographivirales</taxon>
        <taxon>Autotranscriptaviridae</taxon>
        <taxon>Stompelvirus</taxon>
        <taxon>Stompelvirus RPSC1</taxon>
    </lineage>
</organism>
<proteinExistence type="predicted"/>
<keyword evidence="2" id="KW-1185">Reference proteome</keyword>
<dbReference type="EMBL" id="MF893341">
    <property type="protein sequence ID" value="ATN92940.1"/>
    <property type="molecule type" value="Genomic_DNA"/>
</dbReference>
<evidence type="ECO:0000313" key="1">
    <source>
        <dbReference type="EMBL" id="ATN92940.1"/>
    </source>
</evidence>
<reference evidence="1 2" key="1">
    <citation type="journal article" date="2018" name="Arch. Virol.">
        <title>Genomic characterization of the novel Ralstonia phage RPSC1.</title>
        <authorList>
            <person name="Liao M."/>
        </authorList>
    </citation>
    <scope>NUCLEOTIDE SEQUENCE [LARGE SCALE GENOMIC DNA]</scope>
</reference>
<protein>
    <submittedName>
        <fullName evidence="1">Putative packaging maturation protein A</fullName>
    </submittedName>
</protein>
<dbReference type="Proteomes" id="UP000258840">
    <property type="component" value="Segment"/>
</dbReference>
<evidence type="ECO:0000313" key="2">
    <source>
        <dbReference type="Proteomes" id="UP000258840"/>
    </source>
</evidence>
<gene>
    <name evidence="1" type="ORF">RPSC1_9</name>
</gene>
<sequence length="78" mass="8549">MAECHLEGFKAMREDLKNPEKRTPAFYNALFNALHKAGLEIDPQANTENPGTSAGVMSDIVRDLPPVIGDEETGHGFH</sequence>
<name>A0A2Z2U7T9_9CAUD</name>